<dbReference type="EMBL" id="LNQE01000718">
    <property type="protein sequence ID" value="KUG25312.1"/>
    <property type="molecule type" value="Genomic_DNA"/>
</dbReference>
<gene>
    <name evidence="2" type="ORF">ASZ90_004862</name>
</gene>
<name>A0A0W8FWQ7_9ZZZZ</name>
<comment type="caution">
    <text evidence="2">The sequence shown here is derived from an EMBL/GenBank/DDBJ whole genome shotgun (WGS) entry which is preliminary data.</text>
</comment>
<evidence type="ECO:0000313" key="2">
    <source>
        <dbReference type="EMBL" id="KUG25312.1"/>
    </source>
</evidence>
<accession>A0A0W8FWQ7</accession>
<evidence type="ECO:0000256" key="1">
    <source>
        <dbReference type="SAM" id="MobiDB-lite"/>
    </source>
</evidence>
<protein>
    <submittedName>
        <fullName evidence="2">Uncharacterized protein</fullName>
    </submittedName>
</protein>
<dbReference type="AlphaFoldDB" id="A0A0W8FWQ7"/>
<reference evidence="2" key="1">
    <citation type="journal article" date="2015" name="Proc. Natl. Acad. Sci. U.S.A.">
        <title>Networks of energetic and metabolic interactions define dynamics in microbial communities.</title>
        <authorList>
            <person name="Embree M."/>
            <person name="Liu J.K."/>
            <person name="Al-Bassam M.M."/>
            <person name="Zengler K."/>
        </authorList>
    </citation>
    <scope>NUCLEOTIDE SEQUENCE</scope>
</reference>
<feature type="region of interest" description="Disordered" evidence="1">
    <location>
        <begin position="1"/>
        <end position="24"/>
    </location>
</feature>
<proteinExistence type="predicted"/>
<organism evidence="2">
    <name type="scientific">hydrocarbon metagenome</name>
    <dbReference type="NCBI Taxonomy" id="938273"/>
    <lineage>
        <taxon>unclassified sequences</taxon>
        <taxon>metagenomes</taxon>
        <taxon>ecological metagenomes</taxon>
    </lineage>
</organism>
<sequence length="104" mass="11900">MNKKKALERAKEIVSQKPSPKELDPKEVDSILLALEFEDRGKNSNHTTYRYYHPSLENEGALFLYGNLKVSVGHSKKFKSVVRIDSVRKIIKALEIILESENSL</sequence>